<organism evidence="1">
    <name type="scientific">Candidatus Caldatribacterium saccharofermentans</name>
    <dbReference type="NCBI Taxonomy" id="1454753"/>
    <lineage>
        <taxon>Bacteria</taxon>
        <taxon>Pseudomonadati</taxon>
        <taxon>Atribacterota</taxon>
        <taxon>Atribacteria</taxon>
        <taxon>Atribacterales</taxon>
        <taxon>Candidatus Caldatribacteriaceae</taxon>
        <taxon>Candidatus Caldatribacterium</taxon>
    </lineage>
</organism>
<dbReference type="EMBL" id="DTIY01000097">
    <property type="protein sequence ID" value="HGY40460.1"/>
    <property type="molecule type" value="Genomic_DNA"/>
</dbReference>
<evidence type="ECO:0000313" key="1">
    <source>
        <dbReference type="EMBL" id="HGY40460.1"/>
    </source>
</evidence>
<dbReference type="SMART" id="SM00567">
    <property type="entry name" value="EZ_HEAT"/>
    <property type="match status" value="2"/>
</dbReference>
<dbReference type="Pfam" id="PF13646">
    <property type="entry name" value="HEAT_2"/>
    <property type="match status" value="1"/>
</dbReference>
<sequence length="365" mass="39964">MEWSGPGTSRERERESLSRDDLAAFLSFLDDVASRNATEYTDTLIAILQEDRRDIVREAIIGTLKNLRDPSMPEKVVALFCSPDLTLRNAAVTILASQWQAPLDALTQSLKSPNKHIRKLALDALYALGNPILVDIIASALEDEDVNNVIAAVEYIAGLGGRKYAGQILEVLQKARDPFLIATCLEALGKLGDPRAAKAVQELFPDPAELPEFLLPSYLRFVAGCGSREDLARVCHLAARWGQVFYKEILDALSALLARNGALDPSEQEMVGDCLRGLLKTPIPSPNKYEILLLLARVDREGVVHEARVFLHNDDPLLRIAALEAIAEAGIVSCYGDVERLLATETDEDVRRCAQDVLEKLGGAG</sequence>
<proteinExistence type="predicted"/>
<gene>
    <name evidence="1" type="ORF">ENW11_11750</name>
</gene>
<comment type="caution">
    <text evidence="1">The sequence shown here is derived from an EMBL/GenBank/DDBJ whole genome shotgun (WGS) entry which is preliminary data.</text>
</comment>
<dbReference type="SUPFAM" id="SSF48371">
    <property type="entry name" value="ARM repeat"/>
    <property type="match status" value="1"/>
</dbReference>
<name>A0A7V4WLK0_9BACT</name>
<reference evidence="1" key="1">
    <citation type="journal article" date="2020" name="mSystems">
        <title>Genome- and Community-Level Interaction Insights into Carbon Utilization and Element Cycling Functions of Hydrothermarchaeota in Hydrothermal Sediment.</title>
        <authorList>
            <person name="Zhou Z."/>
            <person name="Liu Y."/>
            <person name="Xu W."/>
            <person name="Pan J."/>
            <person name="Luo Z.H."/>
            <person name="Li M."/>
        </authorList>
    </citation>
    <scope>NUCLEOTIDE SEQUENCE [LARGE SCALE GENOMIC DNA]</scope>
    <source>
        <strain evidence="1">SpSt-82</strain>
    </source>
</reference>
<dbReference type="InterPro" id="IPR011989">
    <property type="entry name" value="ARM-like"/>
</dbReference>
<accession>A0A7V4WLK0</accession>
<dbReference type="Gene3D" id="1.25.10.10">
    <property type="entry name" value="Leucine-rich Repeat Variant"/>
    <property type="match status" value="2"/>
</dbReference>
<dbReference type="InterPro" id="IPR016024">
    <property type="entry name" value="ARM-type_fold"/>
</dbReference>
<protein>
    <submittedName>
        <fullName evidence="1">HEAT repeat domain-containing protein</fullName>
    </submittedName>
</protein>
<dbReference type="AlphaFoldDB" id="A0A7V4WLK0"/>
<dbReference type="InterPro" id="IPR004155">
    <property type="entry name" value="PBS_lyase_HEAT"/>
</dbReference>